<proteinExistence type="predicted"/>
<keyword evidence="4 5" id="KW-0472">Membrane</keyword>
<feature type="domain" description="DUF202" evidence="6">
    <location>
        <begin position="6"/>
        <end position="71"/>
    </location>
</feature>
<evidence type="ECO:0000313" key="7">
    <source>
        <dbReference type="EMBL" id="MDN4599484.1"/>
    </source>
</evidence>
<gene>
    <name evidence="7" type="ORF">P5G59_20205</name>
</gene>
<comment type="subcellular location">
    <subcellularLocation>
        <location evidence="1">Endomembrane system</location>
        <topology evidence="1">Multi-pass membrane protein</topology>
    </subcellularLocation>
</comment>
<reference evidence="7" key="1">
    <citation type="submission" date="2023-03" db="EMBL/GenBank/DDBJ databases">
        <title>MT1 and MT2 Draft Genomes of Novel Species.</title>
        <authorList>
            <person name="Venkateswaran K."/>
        </authorList>
    </citation>
    <scope>NUCLEOTIDE SEQUENCE</scope>
    <source>
        <strain evidence="7">F6_8S_P_1A</strain>
    </source>
</reference>
<feature type="transmembrane region" description="Helical" evidence="5">
    <location>
        <begin position="42"/>
        <end position="62"/>
    </location>
</feature>
<evidence type="ECO:0000256" key="4">
    <source>
        <dbReference type="ARBA" id="ARBA00023136"/>
    </source>
</evidence>
<evidence type="ECO:0000259" key="6">
    <source>
        <dbReference type="Pfam" id="PF02656"/>
    </source>
</evidence>
<evidence type="ECO:0000313" key="8">
    <source>
        <dbReference type="Proteomes" id="UP001174210"/>
    </source>
</evidence>
<evidence type="ECO:0000256" key="3">
    <source>
        <dbReference type="ARBA" id="ARBA00022989"/>
    </source>
</evidence>
<feature type="transmembrane region" description="Helical" evidence="5">
    <location>
        <begin position="87"/>
        <end position="111"/>
    </location>
</feature>
<evidence type="ECO:0000256" key="2">
    <source>
        <dbReference type="ARBA" id="ARBA00022692"/>
    </source>
</evidence>
<dbReference type="Proteomes" id="UP001174210">
    <property type="component" value="Unassembled WGS sequence"/>
</dbReference>
<evidence type="ECO:0000256" key="1">
    <source>
        <dbReference type="ARBA" id="ARBA00004127"/>
    </source>
</evidence>
<keyword evidence="3 5" id="KW-1133">Transmembrane helix</keyword>
<dbReference type="InterPro" id="IPR003807">
    <property type="entry name" value="DUF202"/>
</dbReference>
<dbReference type="Pfam" id="PF02656">
    <property type="entry name" value="DUF202"/>
    <property type="match status" value="1"/>
</dbReference>
<evidence type="ECO:0000256" key="5">
    <source>
        <dbReference type="SAM" id="Phobius"/>
    </source>
</evidence>
<keyword evidence="8" id="KW-1185">Reference proteome</keyword>
<dbReference type="EMBL" id="JAROCB010000007">
    <property type="protein sequence ID" value="MDN4599484.1"/>
    <property type="molecule type" value="Genomic_DNA"/>
</dbReference>
<sequence length="113" mass="11686">MSTPFDPGLQPERTALAWRRTCLAVLAGSLVAARILPELFGAWSALLGIAGAVAAATLLAAVHRRYRSHHRRLHAHGDRVALADGRLIAALAILAASAGAVSVIAVALVAARP</sequence>
<keyword evidence="2 5" id="KW-0812">Transmembrane</keyword>
<comment type="caution">
    <text evidence="7">The sequence shown here is derived from an EMBL/GenBank/DDBJ whole genome shotgun (WGS) entry which is preliminary data.</text>
</comment>
<organism evidence="7 8">
    <name type="scientific">Leifsonia virtsii</name>
    <dbReference type="NCBI Taxonomy" id="3035915"/>
    <lineage>
        <taxon>Bacteria</taxon>
        <taxon>Bacillati</taxon>
        <taxon>Actinomycetota</taxon>
        <taxon>Actinomycetes</taxon>
        <taxon>Micrococcales</taxon>
        <taxon>Microbacteriaceae</taxon>
        <taxon>Leifsonia</taxon>
    </lineage>
</organism>
<name>A0ABT8J318_9MICO</name>
<accession>A0ABT8J318</accession>
<dbReference type="RefSeq" id="WP_301220825.1">
    <property type="nucleotide sequence ID" value="NZ_JAROCB010000007.1"/>
</dbReference>
<protein>
    <submittedName>
        <fullName evidence="7">DUF202 domain-containing protein</fullName>
    </submittedName>
</protein>